<keyword evidence="1" id="KW-0812">Transmembrane</keyword>
<comment type="caution">
    <text evidence="3">The sequence shown here is derived from an EMBL/GenBank/DDBJ whole genome shotgun (WGS) entry which is preliminary data.</text>
</comment>
<dbReference type="GO" id="GO:0017000">
    <property type="term" value="P:antibiotic biosynthetic process"/>
    <property type="evidence" value="ECO:0007669"/>
    <property type="project" value="UniProtKB-ARBA"/>
</dbReference>
<feature type="domain" description="AB hydrolase-1" evidence="2">
    <location>
        <begin position="106"/>
        <end position="407"/>
    </location>
</feature>
<protein>
    <recommendedName>
        <fullName evidence="2">AB hydrolase-1 domain-containing protein</fullName>
    </recommendedName>
</protein>
<name>A0AAD6HKN4_9EURO</name>
<dbReference type="PANTHER" id="PTHR43798">
    <property type="entry name" value="MONOACYLGLYCEROL LIPASE"/>
    <property type="match status" value="1"/>
</dbReference>
<dbReference type="SUPFAM" id="SSF53474">
    <property type="entry name" value="alpha/beta-Hydrolases"/>
    <property type="match status" value="1"/>
</dbReference>
<dbReference type="GO" id="GO:0047372">
    <property type="term" value="F:monoacylglycerol lipase activity"/>
    <property type="evidence" value="ECO:0007669"/>
    <property type="project" value="TreeGrafter"/>
</dbReference>
<keyword evidence="1" id="KW-1133">Transmembrane helix</keyword>
<reference evidence="3" key="2">
    <citation type="submission" date="2023-01" db="EMBL/GenBank/DDBJ databases">
        <authorList>
            <person name="Petersen C."/>
        </authorList>
    </citation>
    <scope>NUCLEOTIDE SEQUENCE</scope>
    <source>
        <strain evidence="3">IBT 17514</strain>
    </source>
</reference>
<evidence type="ECO:0000256" key="1">
    <source>
        <dbReference type="SAM" id="Phobius"/>
    </source>
</evidence>
<dbReference type="GO" id="GO:0016020">
    <property type="term" value="C:membrane"/>
    <property type="evidence" value="ECO:0007669"/>
    <property type="project" value="TreeGrafter"/>
</dbReference>
<sequence>MALYQQTVGFLSDSWTNQQTQIPLIAVTGVSFTLGLLLQSLLTRKTEGPRGGILPSPRTTILAGLSDEENSKLPLPNDVLPGARDVNTPYGSMRVYEWGRVDGPKVLLVHGITTPCISLGGLAHSLVDRGCRVLLFDLFGRGFSDAPADLPQDDRLFTTQIMLALTSSPISWTGAQSGKFSLVGYSLGGGIATAFASYFPELLSSLVLLAPAGMLRDSQITFSANLLYSQNIIPERIIRYLVHKRLRAGPLVSPKPKAKNDKLHVSDALVEEVPTEVGADAQVLSREYPHLNVPASIVWQVDNHMGFVHAFMSSMRNGPILRRRQWSNWTRLGAYLSDQNSVSTDREKEKVKGLPCDKVHILCGNSDAIIMKDDLVTDATAAFGGNAIFKFYDAGHEFPSTKYEEVASYIMKIL</sequence>
<dbReference type="GO" id="GO:0046464">
    <property type="term" value="P:acylglycerol catabolic process"/>
    <property type="evidence" value="ECO:0007669"/>
    <property type="project" value="TreeGrafter"/>
</dbReference>
<feature type="transmembrane region" description="Helical" evidence="1">
    <location>
        <begin position="20"/>
        <end position="42"/>
    </location>
</feature>
<dbReference type="EMBL" id="JAQJAN010000008">
    <property type="protein sequence ID" value="KAJ5724720.1"/>
    <property type="molecule type" value="Genomic_DNA"/>
</dbReference>
<evidence type="ECO:0000313" key="3">
    <source>
        <dbReference type="EMBL" id="KAJ5724720.1"/>
    </source>
</evidence>
<dbReference type="Pfam" id="PF12697">
    <property type="entry name" value="Abhydrolase_6"/>
    <property type="match status" value="1"/>
</dbReference>
<dbReference type="PRINTS" id="PR00111">
    <property type="entry name" value="ABHYDROLASE"/>
</dbReference>
<evidence type="ECO:0000259" key="2">
    <source>
        <dbReference type="Pfam" id="PF12697"/>
    </source>
</evidence>
<proteinExistence type="predicted"/>
<dbReference type="Gene3D" id="3.40.50.1820">
    <property type="entry name" value="alpha/beta hydrolase"/>
    <property type="match status" value="1"/>
</dbReference>
<gene>
    <name evidence="3" type="ORF">N7493_006448</name>
</gene>
<dbReference type="PANTHER" id="PTHR43798:SF5">
    <property type="entry name" value="MONOACYLGLYCEROL LIPASE ABHD6"/>
    <property type="match status" value="1"/>
</dbReference>
<dbReference type="InterPro" id="IPR029058">
    <property type="entry name" value="AB_hydrolase_fold"/>
</dbReference>
<dbReference type="InterPro" id="IPR050266">
    <property type="entry name" value="AB_hydrolase_sf"/>
</dbReference>
<keyword evidence="4" id="KW-1185">Reference proteome</keyword>
<accession>A0AAD6HKN4</accession>
<dbReference type="InterPro" id="IPR000073">
    <property type="entry name" value="AB_hydrolase_1"/>
</dbReference>
<evidence type="ECO:0000313" key="4">
    <source>
        <dbReference type="Proteomes" id="UP001215712"/>
    </source>
</evidence>
<keyword evidence="1" id="KW-0472">Membrane</keyword>
<dbReference type="GO" id="GO:0072330">
    <property type="term" value="P:monocarboxylic acid biosynthetic process"/>
    <property type="evidence" value="ECO:0007669"/>
    <property type="project" value="UniProtKB-ARBA"/>
</dbReference>
<reference evidence="3" key="1">
    <citation type="journal article" date="2023" name="IMA Fungus">
        <title>Comparative genomic study of the Penicillium genus elucidates a diverse pangenome and 15 lateral gene transfer events.</title>
        <authorList>
            <person name="Petersen C."/>
            <person name="Sorensen T."/>
            <person name="Nielsen M.R."/>
            <person name="Sondergaard T.E."/>
            <person name="Sorensen J.L."/>
            <person name="Fitzpatrick D.A."/>
            <person name="Frisvad J.C."/>
            <person name="Nielsen K.L."/>
        </authorList>
    </citation>
    <scope>NUCLEOTIDE SEQUENCE</scope>
    <source>
        <strain evidence="3">IBT 17514</strain>
    </source>
</reference>
<dbReference type="Proteomes" id="UP001215712">
    <property type="component" value="Unassembled WGS sequence"/>
</dbReference>
<organism evidence="3 4">
    <name type="scientific">Penicillium malachiteum</name>
    <dbReference type="NCBI Taxonomy" id="1324776"/>
    <lineage>
        <taxon>Eukaryota</taxon>
        <taxon>Fungi</taxon>
        <taxon>Dikarya</taxon>
        <taxon>Ascomycota</taxon>
        <taxon>Pezizomycotina</taxon>
        <taxon>Eurotiomycetes</taxon>
        <taxon>Eurotiomycetidae</taxon>
        <taxon>Eurotiales</taxon>
        <taxon>Aspergillaceae</taxon>
        <taxon>Penicillium</taxon>
    </lineage>
</organism>
<dbReference type="AlphaFoldDB" id="A0AAD6HKN4"/>